<keyword evidence="3" id="KW-1185">Reference proteome</keyword>
<feature type="transmembrane region" description="Helical" evidence="1">
    <location>
        <begin position="12"/>
        <end position="31"/>
    </location>
</feature>
<organism evidence="2 3">
    <name type="scientific">Flavobacterium seoulense</name>
    <dbReference type="NCBI Taxonomy" id="1492738"/>
    <lineage>
        <taxon>Bacteria</taxon>
        <taxon>Pseudomonadati</taxon>
        <taxon>Bacteroidota</taxon>
        <taxon>Flavobacteriia</taxon>
        <taxon>Flavobacteriales</taxon>
        <taxon>Flavobacteriaceae</taxon>
        <taxon>Flavobacterium</taxon>
    </lineage>
</organism>
<evidence type="ECO:0000313" key="3">
    <source>
        <dbReference type="Proteomes" id="UP000027064"/>
    </source>
</evidence>
<gene>
    <name evidence="2" type="ORF">FEM21_32050</name>
</gene>
<evidence type="ECO:0008006" key="4">
    <source>
        <dbReference type="Google" id="ProtNLM"/>
    </source>
</evidence>
<dbReference type="PATRIC" id="fig|1492738.3.peg.3190"/>
<feature type="transmembrane region" description="Helical" evidence="1">
    <location>
        <begin position="151"/>
        <end position="169"/>
    </location>
</feature>
<dbReference type="InterPro" id="IPR025250">
    <property type="entry name" value="DUF4199"/>
</dbReference>
<dbReference type="eggNOG" id="ENOG5030DDE">
    <property type="taxonomic scope" value="Bacteria"/>
</dbReference>
<keyword evidence="1" id="KW-0812">Transmembrane</keyword>
<evidence type="ECO:0000313" key="2">
    <source>
        <dbReference type="EMBL" id="KDN53673.1"/>
    </source>
</evidence>
<name>A0A066WM50_9FLAO</name>
<dbReference type="AlphaFoldDB" id="A0A066WM50"/>
<proteinExistence type="predicted"/>
<keyword evidence="1" id="KW-0472">Membrane</keyword>
<accession>A0A066WM50</accession>
<dbReference type="EMBL" id="JNCA01000044">
    <property type="protein sequence ID" value="KDN53673.1"/>
    <property type="molecule type" value="Genomic_DNA"/>
</dbReference>
<comment type="caution">
    <text evidence="2">The sequence shown here is derived from an EMBL/GenBank/DDBJ whole genome shotgun (WGS) entry which is preliminary data.</text>
</comment>
<reference evidence="2 3" key="1">
    <citation type="submission" date="2014-05" db="EMBL/GenBank/DDBJ databases">
        <title>Genome Sequence of Flavobacterium sp. EM1321.</title>
        <authorList>
            <person name="Shin S.-K."/>
            <person name="Yi H."/>
        </authorList>
    </citation>
    <scope>NUCLEOTIDE SEQUENCE [LARGE SCALE GENOMIC DNA]</scope>
    <source>
        <strain evidence="2 3">EM1321</strain>
    </source>
</reference>
<dbReference type="Pfam" id="PF13858">
    <property type="entry name" value="DUF4199"/>
    <property type="match status" value="1"/>
</dbReference>
<feature type="transmembrane region" description="Helical" evidence="1">
    <location>
        <begin position="37"/>
        <end position="58"/>
    </location>
</feature>
<dbReference type="Proteomes" id="UP000027064">
    <property type="component" value="Unassembled WGS sequence"/>
</dbReference>
<feature type="transmembrane region" description="Helical" evidence="1">
    <location>
        <begin position="78"/>
        <end position="99"/>
    </location>
</feature>
<dbReference type="STRING" id="1492738.FEM21_32050"/>
<evidence type="ECO:0000256" key="1">
    <source>
        <dbReference type="SAM" id="Phobius"/>
    </source>
</evidence>
<sequence length="177" mass="19592">MIHETIKKNGITFGFITGLTSVLITTLIYTIDLNLFTSPWVGFFNLGLYLIIAIVLLVKTKKEFQGVFTFKDAFTTYFISALIGIVISVLFNIILFNVIDPAAKDTIKELTIKFMISAMEKFNAPAEGINKAIADLKENDQFSVLGLLKGSLSNIVFCTIFGLILAAFFKSKPSSQE</sequence>
<dbReference type="RefSeq" id="WP_035662669.1">
    <property type="nucleotide sequence ID" value="NZ_JNCA01000044.1"/>
</dbReference>
<keyword evidence="1" id="KW-1133">Transmembrane helix</keyword>
<protein>
    <recommendedName>
        <fullName evidence="4">DUF4199 domain-containing protein</fullName>
    </recommendedName>
</protein>
<dbReference type="OrthoDB" id="660361at2"/>